<accession>A0A1X6NMX9</accession>
<feature type="compositionally biased region" description="Gly residues" evidence="1">
    <location>
        <begin position="79"/>
        <end position="92"/>
    </location>
</feature>
<dbReference type="AlphaFoldDB" id="A0A1X6NMX9"/>
<dbReference type="Proteomes" id="UP000218209">
    <property type="component" value="Unassembled WGS sequence"/>
</dbReference>
<reference evidence="2 3" key="1">
    <citation type="submission" date="2017-03" db="EMBL/GenBank/DDBJ databases">
        <title>WGS assembly of Porphyra umbilicalis.</title>
        <authorList>
            <person name="Brawley S.H."/>
            <person name="Blouin N.A."/>
            <person name="Ficko-Blean E."/>
            <person name="Wheeler G.L."/>
            <person name="Lohr M."/>
            <person name="Goodson H.V."/>
            <person name="Jenkins J.W."/>
            <person name="Blaby-Haas C.E."/>
            <person name="Helliwell K.E."/>
            <person name="Chan C."/>
            <person name="Marriage T."/>
            <person name="Bhattacharya D."/>
            <person name="Klein A.S."/>
            <person name="Badis Y."/>
            <person name="Brodie J."/>
            <person name="Cao Y."/>
            <person name="Collen J."/>
            <person name="Dittami S.M."/>
            <person name="Gachon C.M."/>
            <person name="Green B.R."/>
            <person name="Karpowicz S."/>
            <person name="Kim J.W."/>
            <person name="Kudahl U."/>
            <person name="Lin S."/>
            <person name="Michel G."/>
            <person name="Mittag M."/>
            <person name="Olson B.J."/>
            <person name="Pangilinan J."/>
            <person name="Peng Y."/>
            <person name="Qiu H."/>
            <person name="Shu S."/>
            <person name="Singer J.T."/>
            <person name="Smith A.G."/>
            <person name="Sprecher B.N."/>
            <person name="Wagner V."/>
            <person name="Wang W."/>
            <person name="Wang Z.-Y."/>
            <person name="Yan J."/>
            <person name="Yarish C."/>
            <person name="Zoeuner-Riek S."/>
            <person name="Zhuang Y."/>
            <person name="Zou Y."/>
            <person name="Lindquist E.A."/>
            <person name="Grimwood J."/>
            <person name="Barry K."/>
            <person name="Rokhsar D.S."/>
            <person name="Schmutz J."/>
            <person name="Stiller J.W."/>
            <person name="Grossman A.R."/>
            <person name="Prochnik S.E."/>
        </authorList>
    </citation>
    <scope>NUCLEOTIDE SEQUENCE [LARGE SCALE GENOMIC DNA]</scope>
    <source>
        <strain evidence="2">4086291</strain>
    </source>
</reference>
<dbReference type="EMBL" id="KV919384">
    <property type="protein sequence ID" value="OSX69836.1"/>
    <property type="molecule type" value="Genomic_DNA"/>
</dbReference>
<evidence type="ECO:0000313" key="3">
    <source>
        <dbReference type="Proteomes" id="UP000218209"/>
    </source>
</evidence>
<feature type="region of interest" description="Disordered" evidence="1">
    <location>
        <begin position="64"/>
        <end position="133"/>
    </location>
</feature>
<keyword evidence="3" id="KW-1185">Reference proteome</keyword>
<organism evidence="2 3">
    <name type="scientific">Porphyra umbilicalis</name>
    <name type="common">Purple laver</name>
    <name type="synonym">Red alga</name>
    <dbReference type="NCBI Taxonomy" id="2786"/>
    <lineage>
        <taxon>Eukaryota</taxon>
        <taxon>Rhodophyta</taxon>
        <taxon>Bangiophyceae</taxon>
        <taxon>Bangiales</taxon>
        <taxon>Bangiaceae</taxon>
        <taxon>Porphyra</taxon>
    </lineage>
</organism>
<evidence type="ECO:0000256" key="1">
    <source>
        <dbReference type="SAM" id="MobiDB-lite"/>
    </source>
</evidence>
<proteinExistence type="predicted"/>
<protein>
    <submittedName>
        <fullName evidence="2">Uncharacterized protein</fullName>
    </submittedName>
</protein>
<name>A0A1X6NMX9_PORUM</name>
<evidence type="ECO:0000313" key="2">
    <source>
        <dbReference type="EMBL" id="OSX69836.1"/>
    </source>
</evidence>
<gene>
    <name evidence="2" type="ORF">BU14_1084s0004</name>
</gene>
<sequence>MPPLFPAAEVGGPGAPDLPLGVGGLCDPGPYGVGGLLGVVNVVGRASSVGLPDVELDAVYPGAGGAGTGGSGTRLSGVVGTGGFGPMGGPLGGDPAPASGGGGVDDPEGGTSIESDTVGGPDDDIGAGGADASDLTTPVQRVVRLGDGSFVF</sequence>